<feature type="compositionally biased region" description="Polar residues" evidence="1">
    <location>
        <begin position="403"/>
        <end position="424"/>
    </location>
</feature>
<dbReference type="InParanoid" id="A8X069"/>
<feature type="compositionally biased region" description="Low complexity" evidence="1">
    <location>
        <begin position="531"/>
        <end position="546"/>
    </location>
</feature>
<dbReference type="GO" id="GO:0005737">
    <property type="term" value="C:cytoplasm"/>
    <property type="evidence" value="ECO:0000318"/>
    <property type="project" value="GO_Central"/>
</dbReference>
<dbReference type="InterPro" id="IPR001623">
    <property type="entry name" value="DnaJ_domain"/>
</dbReference>
<feature type="region of interest" description="Disordered" evidence="1">
    <location>
        <begin position="583"/>
        <end position="615"/>
    </location>
</feature>
<proteinExistence type="predicted"/>
<reference evidence="3 4" key="2">
    <citation type="journal article" date="2011" name="PLoS Genet.">
        <title>Caenorhabditis briggsae recombinant inbred line genotypes reveal inter-strain incompatibility and the evolution of recombination.</title>
        <authorList>
            <person name="Ross J.A."/>
            <person name="Koboldt D.C."/>
            <person name="Staisch J.E."/>
            <person name="Chamberlin H.M."/>
            <person name="Gupta B.P."/>
            <person name="Miller R.D."/>
            <person name="Baird S.E."/>
            <person name="Haag E.S."/>
        </authorList>
    </citation>
    <scope>NUCLEOTIDE SEQUENCE [LARGE SCALE GENOMIC DNA]</scope>
    <source>
        <strain evidence="3 4">AF16</strain>
    </source>
</reference>
<dbReference type="FunCoup" id="A8X069">
    <property type="interactions" value="148"/>
</dbReference>
<dbReference type="SMART" id="SM00271">
    <property type="entry name" value="DnaJ"/>
    <property type="match status" value="1"/>
</dbReference>
<evidence type="ECO:0000256" key="1">
    <source>
        <dbReference type="SAM" id="MobiDB-lite"/>
    </source>
</evidence>
<feature type="compositionally biased region" description="Low complexity" evidence="1">
    <location>
        <begin position="502"/>
        <end position="511"/>
    </location>
</feature>
<feature type="domain" description="J" evidence="2">
    <location>
        <begin position="826"/>
        <end position="886"/>
    </location>
</feature>
<dbReference type="Proteomes" id="UP000008549">
    <property type="component" value="Unassembled WGS sequence"/>
</dbReference>
<dbReference type="PANTHER" id="PTHR23172:SF19">
    <property type="entry name" value="J DOMAIN-CONTAINING PROTEIN"/>
    <property type="match status" value="1"/>
</dbReference>
<evidence type="ECO:0000259" key="2">
    <source>
        <dbReference type="PROSITE" id="PS50076"/>
    </source>
</evidence>
<feature type="compositionally biased region" description="Basic and acidic residues" evidence="1">
    <location>
        <begin position="702"/>
        <end position="722"/>
    </location>
</feature>
<evidence type="ECO:0000313" key="4">
    <source>
        <dbReference type="Proteomes" id="UP000008549"/>
    </source>
</evidence>
<dbReference type="InterPro" id="IPR036869">
    <property type="entry name" value="J_dom_sf"/>
</dbReference>
<dbReference type="eggNOG" id="KOG0431">
    <property type="taxonomic scope" value="Eukaryota"/>
</dbReference>
<dbReference type="SUPFAM" id="SSF46565">
    <property type="entry name" value="Chaperone J-domain"/>
    <property type="match status" value="1"/>
</dbReference>
<dbReference type="GO" id="GO:0072583">
    <property type="term" value="P:clathrin-dependent endocytosis"/>
    <property type="evidence" value="ECO:0000318"/>
    <property type="project" value="GO_Central"/>
</dbReference>
<dbReference type="PANTHER" id="PTHR23172">
    <property type="entry name" value="AUXILIN/CYCLIN G-ASSOCIATED KINASE-RELATED"/>
    <property type="match status" value="1"/>
</dbReference>
<dbReference type="OMA" id="EMIDCQP"/>
<reference evidence="3 4" key="1">
    <citation type="journal article" date="2003" name="PLoS Biol.">
        <title>The genome sequence of Caenorhabditis briggsae: a platform for comparative genomics.</title>
        <authorList>
            <person name="Stein L.D."/>
            <person name="Bao Z."/>
            <person name="Blasiar D."/>
            <person name="Blumenthal T."/>
            <person name="Brent M.R."/>
            <person name="Chen N."/>
            <person name="Chinwalla A."/>
            <person name="Clarke L."/>
            <person name="Clee C."/>
            <person name="Coghlan A."/>
            <person name="Coulson A."/>
            <person name="D'Eustachio P."/>
            <person name="Fitch D.H."/>
            <person name="Fulton L.A."/>
            <person name="Fulton R.E."/>
            <person name="Griffiths-Jones S."/>
            <person name="Harris T.W."/>
            <person name="Hillier L.W."/>
            <person name="Kamath R."/>
            <person name="Kuwabara P.E."/>
            <person name="Mardis E.R."/>
            <person name="Marra M.A."/>
            <person name="Miner T.L."/>
            <person name="Minx P."/>
            <person name="Mullikin J.C."/>
            <person name="Plumb R.W."/>
            <person name="Rogers J."/>
            <person name="Schein J.E."/>
            <person name="Sohrmann M."/>
            <person name="Spieth J."/>
            <person name="Stajich J.E."/>
            <person name="Wei C."/>
            <person name="Willey D."/>
            <person name="Wilson R.K."/>
            <person name="Durbin R."/>
            <person name="Waterston R.H."/>
        </authorList>
    </citation>
    <scope>NUCLEOTIDE SEQUENCE [LARGE SCALE GENOMIC DNA]</scope>
    <source>
        <strain evidence="3 4">AF16</strain>
    </source>
</reference>
<accession>A8X069</accession>
<feature type="region of interest" description="Disordered" evidence="1">
    <location>
        <begin position="701"/>
        <end position="722"/>
    </location>
</feature>
<dbReference type="AlphaFoldDB" id="A8X069"/>
<dbReference type="FunFam" id="1.10.287.110:FF:000002">
    <property type="entry name" value="putative tyrosine-protein phosphatase auxilin isoform X2"/>
    <property type="match status" value="1"/>
</dbReference>
<feature type="region of interest" description="Disordered" evidence="1">
    <location>
        <begin position="630"/>
        <end position="669"/>
    </location>
</feature>
<dbReference type="GO" id="GO:0072318">
    <property type="term" value="P:clathrin coat disassembly"/>
    <property type="evidence" value="ECO:0000318"/>
    <property type="project" value="GO_Central"/>
</dbReference>
<dbReference type="GO" id="GO:0031982">
    <property type="term" value="C:vesicle"/>
    <property type="evidence" value="ECO:0000318"/>
    <property type="project" value="GO_Central"/>
</dbReference>
<evidence type="ECO:0000313" key="5">
    <source>
        <dbReference type="WormBase" id="CBG05578"/>
    </source>
</evidence>
<dbReference type="Gene3D" id="1.10.287.110">
    <property type="entry name" value="DnaJ domain"/>
    <property type="match status" value="1"/>
</dbReference>
<name>A8X069_CAEBR</name>
<organism evidence="3 4">
    <name type="scientific">Caenorhabditis briggsae</name>
    <dbReference type="NCBI Taxonomy" id="6238"/>
    <lineage>
        <taxon>Eukaryota</taxon>
        <taxon>Metazoa</taxon>
        <taxon>Ecdysozoa</taxon>
        <taxon>Nematoda</taxon>
        <taxon>Chromadorea</taxon>
        <taxon>Rhabditida</taxon>
        <taxon>Rhabditina</taxon>
        <taxon>Rhabditomorpha</taxon>
        <taxon>Rhabditoidea</taxon>
        <taxon>Rhabditidae</taxon>
        <taxon>Peloderinae</taxon>
        <taxon>Caenorhabditis</taxon>
    </lineage>
</organism>
<dbReference type="PROSITE" id="PS50076">
    <property type="entry name" value="DNAJ_2"/>
    <property type="match status" value="1"/>
</dbReference>
<protein>
    <submittedName>
        <fullName evidence="3">Protein CBR-DNJ-25</fullName>
    </submittedName>
</protein>
<dbReference type="EMBL" id="HE601419">
    <property type="protein sequence ID" value="CAP26029.2"/>
    <property type="molecule type" value="Genomic_DNA"/>
</dbReference>
<dbReference type="CDD" id="cd06257">
    <property type="entry name" value="DnaJ"/>
    <property type="match status" value="1"/>
</dbReference>
<gene>
    <name evidence="5" type="primary">dnj-25</name>
    <name evidence="3" type="synonym">Cbr-dnj-25</name>
    <name evidence="5" type="ORF">CBG05578</name>
    <name evidence="3" type="ORF">CBG_05578</name>
</gene>
<feature type="compositionally biased region" description="Low complexity" evidence="1">
    <location>
        <begin position="644"/>
        <end position="654"/>
    </location>
</feature>
<feature type="compositionally biased region" description="Polar residues" evidence="1">
    <location>
        <begin position="591"/>
        <end position="615"/>
    </location>
</feature>
<dbReference type="STRING" id="6238.A8X069"/>
<keyword evidence="4" id="KW-1185">Reference proteome</keyword>
<feature type="region of interest" description="Disordered" evidence="1">
    <location>
        <begin position="384"/>
        <end position="424"/>
    </location>
</feature>
<dbReference type="HOGENOM" id="CLU_357622_0_0_1"/>
<evidence type="ECO:0000313" key="3">
    <source>
        <dbReference type="EMBL" id="CAP26029.2"/>
    </source>
</evidence>
<sequence length="888" mass="98286">MVFDEEPPNSQKKWTQQATTSAFGLMESLRGQGSSLAKNIKNFGKSLVKEHQKSQGGATTPPEHRDDDIRLTWLTNRLVLADTLHTSKEGLLKAEHAVVREMIDCQPYVVVNVHAEPLKLDGYAKSVHVPLGTAAKGGLPKYPTIQALIPILNEYCLLTNDAAIVIFGSDENVQITAAFCLVASRTISRVSDFLRDSLPNRFDRLPNTYHLFLEQTKHICKLHTRRRQPLQTGALISQIVLEPGTLLIDGELYAAIQQGVGQLKVIEFSAQSCRNRQGQLVFGMENVETVDDVVVFVGKKSDVKHPILAVKFNTQLLEPEDASIVFTPSEMDVSKMVASAMPIQDLRMIVNFATRRMPTLNSLQFDRYKLLCVRNERELEGYQRSYGDVDSEDESPILRSARSKSGTKQATETASSSSGNFFDSLQFADSNEPAHYREQRESTLLGPFYYRLHRKIEKSYFQDAHDEQQHTADLLDGFHLGGEEMSSPAGETPILSAPTPASSDYDSMSSSQNRKNPSPAPAIDDLLGLGSQTATTAPPAPTQSSSNLVDFDFGAPIKPTNSGSSLNSGSNNATMSSFSNSDLLGGFSPLKPQSTATPPNTRNPSAANSKPVSQVNSQADFEAFLSNYPEKQQAPPTSQPPPYSSQKPQPTKPQNSYKPAFGETPGTAKVSMDAFGDLLSQGDDNSYQGAIDEQFSLIEESSSLHRSDKDNDSMDSHEQANEHWEQIGEGEDQGNELSHSLSVHLISDVEEFDNWPGHYHEQYGDLGFKTTQRDNQKQSIGTMLKQEQSKNLTPEEIKIRDWTQGKERNIRALLGSLHNVLWDGADRWNQPSMGDLLTPDQIKKHYRKACLVVHPDKLTGSPHLPLAKMVFTELNDAYSKYQNDPSTL</sequence>
<dbReference type="WormBase" id="CBG05578">
    <property type="protein sequence ID" value="CBP01436"/>
    <property type="gene ID" value="WBGene00027998"/>
    <property type="gene designation" value="Cbr-dnj-25"/>
</dbReference>
<feature type="region of interest" description="Disordered" evidence="1">
    <location>
        <begin position="478"/>
        <end position="553"/>
    </location>
</feature>
<dbReference type="GO" id="GO:0030276">
    <property type="term" value="F:clathrin binding"/>
    <property type="evidence" value="ECO:0000318"/>
    <property type="project" value="GO_Central"/>
</dbReference>